<proteinExistence type="predicted"/>
<dbReference type="Gene3D" id="3.40.50.720">
    <property type="entry name" value="NAD(P)-binding Rossmann-like Domain"/>
    <property type="match status" value="1"/>
</dbReference>
<name>A0ABP7WYI8_9ACTN</name>
<evidence type="ECO:0000313" key="2">
    <source>
        <dbReference type="Proteomes" id="UP001500683"/>
    </source>
</evidence>
<accession>A0ABP7WYI8</accession>
<evidence type="ECO:0000313" key="1">
    <source>
        <dbReference type="EMBL" id="GAA4100133.1"/>
    </source>
</evidence>
<sequence length="85" mass="8807">MLFGNRIVAQDSKAGALPTLYAAVQDLPGASYVGPDGLAEMRGAPTLVGRSTAASDPQTARRLWTASEELTGVPFPAHLRTATPA</sequence>
<reference evidence="2" key="1">
    <citation type="journal article" date="2019" name="Int. J. Syst. Evol. Microbiol.">
        <title>The Global Catalogue of Microorganisms (GCM) 10K type strain sequencing project: providing services to taxonomists for standard genome sequencing and annotation.</title>
        <authorList>
            <consortium name="The Broad Institute Genomics Platform"/>
            <consortium name="The Broad Institute Genome Sequencing Center for Infectious Disease"/>
            <person name="Wu L."/>
            <person name="Ma J."/>
        </authorList>
    </citation>
    <scope>NUCLEOTIDE SEQUENCE [LARGE SCALE GENOMIC DNA]</scope>
    <source>
        <strain evidence="2">JCM 16702</strain>
    </source>
</reference>
<comment type="caution">
    <text evidence="1">The sequence shown here is derived from an EMBL/GenBank/DDBJ whole genome shotgun (WGS) entry which is preliminary data.</text>
</comment>
<organism evidence="1 2">
    <name type="scientific">Actinomadura miaoliensis</name>
    <dbReference type="NCBI Taxonomy" id="430685"/>
    <lineage>
        <taxon>Bacteria</taxon>
        <taxon>Bacillati</taxon>
        <taxon>Actinomycetota</taxon>
        <taxon>Actinomycetes</taxon>
        <taxon>Streptosporangiales</taxon>
        <taxon>Thermomonosporaceae</taxon>
        <taxon>Actinomadura</taxon>
    </lineage>
</organism>
<dbReference type="Proteomes" id="UP001500683">
    <property type="component" value="Unassembled WGS sequence"/>
</dbReference>
<keyword evidence="2" id="KW-1185">Reference proteome</keyword>
<dbReference type="EMBL" id="BAAAZG010000059">
    <property type="protein sequence ID" value="GAA4100133.1"/>
    <property type="molecule type" value="Genomic_DNA"/>
</dbReference>
<protein>
    <recommendedName>
        <fullName evidence="3">Short chain dehydrogenase</fullName>
    </recommendedName>
</protein>
<evidence type="ECO:0008006" key="3">
    <source>
        <dbReference type="Google" id="ProtNLM"/>
    </source>
</evidence>
<gene>
    <name evidence="1" type="ORF">GCM10022214_76760</name>
</gene>